<dbReference type="Proteomes" id="UP000823775">
    <property type="component" value="Unassembled WGS sequence"/>
</dbReference>
<feature type="non-terminal residue" evidence="1">
    <location>
        <position position="1"/>
    </location>
</feature>
<dbReference type="EMBL" id="JACEIK010006343">
    <property type="protein sequence ID" value="MCE2055541.1"/>
    <property type="molecule type" value="Genomic_DNA"/>
</dbReference>
<comment type="caution">
    <text evidence="1">The sequence shown here is derived from an EMBL/GenBank/DDBJ whole genome shotgun (WGS) entry which is preliminary data.</text>
</comment>
<name>A0ABS8W1J0_DATST</name>
<keyword evidence="2" id="KW-1185">Reference proteome</keyword>
<protein>
    <submittedName>
        <fullName evidence="1">Uncharacterized protein</fullName>
    </submittedName>
</protein>
<evidence type="ECO:0000313" key="2">
    <source>
        <dbReference type="Proteomes" id="UP000823775"/>
    </source>
</evidence>
<gene>
    <name evidence="1" type="ORF">HAX54_042848</name>
</gene>
<organism evidence="1 2">
    <name type="scientific">Datura stramonium</name>
    <name type="common">Jimsonweed</name>
    <name type="synonym">Common thornapple</name>
    <dbReference type="NCBI Taxonomy" id="4076"/>
    <lineage>
        <taxon>Eukaryota</taxon>
        <taxon>Viridiplantae</taxon>
        <taxon>Streptophyta</taxon>
        <taxon>Embryophyta</taxon>
        <taxon>Tracheophyta</taxon>
        <taxon>Spermatophyta</taxon>
        <taxon>Magnoliopsida</taxon>
        <taxon>eudicotyledons</taxon>
        <taxon>Gunneridae</taxon>
        <taxon>Pentapetalae</taxon>
        <taxon>asterids</taxon>
        <taxon>lamiids</taxon>
        <taxon>Solanales</taxon>
        <taxon>Solanaceae</taxon>
        <taxon>Solanoideae</taxon>
        <taxon>Datureae</taxon>
        <taxon>Datura</taxon>
    </lineage>
</organism>
<accession>A0ABS8W1J0</accession>
<proteinExistence type="predicted"/>
<evidence type="ECO:0000313" key="1">
    <source>
        <dbReference type="EMBL" id="MCE2055541.1"/>
    </source>
</evidence>
<sequence length="54" mass="6018">NKDPRESQRQGIASHRVNVSRGRVWQKNCASVCETEEGFSGGGLPWITPPMLLH</sequence>
<reference evidence="1 2" key="1">
    <citation type="journal article" date="2021" name="BMC Genomics">
        <title>Datura genome reveals duplications of psychoactive alkaloid biosynthetic genes and high mutation rate following tissue culture.</title>
        <authorList>
            <person name="Rajewski A."/>
            <person name="Carter-House D."/>
            <person name="Stajich J."/>
            <person name="Litt A."/>
        </authorList>
    </citation>
    <scope>NUCLEOTIDE SEQUENCE [LARGE SCALE GENOMIC DNA]</scope>
    <source>
        <strain evidence="1">AR-01</strain>
    </source>
</reference>